<dbReference type="Proteomes" id="UP000284243">
    <property type="component" value="Unassembled WGS sequence"/>
</dbReference>
<name>A0A1Y3YA47_9BACT</name>
<dbReference type="InterPro" id="IPR016155">
    <property type="entry name" value="Mopterin_synth/thiamin_S_b"/>
</dbReference>
<comment type="caution">
    <text evidence="5">The sequence shown here is derived from an EMBL/GenBank/DDBJ whole genome shotgun (WGS) entry which is preliminary data.</text>
</comment>
<evidence type="ECO:0000313" key="4">
    <source>
        <dbReference type="EMBL" id="RGV27534.1"/>
    </source>
</evidence>
<evidence type="ECO:0000313" key="1">
    <source>
        <dbReference type="EMBL" id="MCG4961337.1"/>
    </source>
</evidence>
<dbReference type="Proteomes" id="UP000283426">
    <property type="component" value="Unassembled WGS sequence"/>
</dbReference>
<dbReference type="SUPFAM" id="SSF54285">
    <property type="entry name" value="MoaD/ThiS"/>
    <property type="match status" value="1"/>
</dbReference>
<dbReference type="Pfam" id="PF02597">
    <property type="entry name" value="ThiS"/>
    <property type="match status" value="1"/>
</dbReference>
<proteinExistence type="predicted"/>
<dbReference type="PANTHER" id="PTHR34472:SF1">
    <property type="entry name" value="SULFUR CARRIER PROTEIN THIS"/>
    <property type="match status" value="1"/>
</dbReference>
<dbReference type="Proteomes" id="UP001212263">
    <property type="component" value="Unassembled WGS sequence"/>
</dbReference>
<reference evidence="2" key="3">
    <citation type="submission" date="2023-01" db="EMBL/GenBank/DDBJ databases">
        <title>Human gut microbiome strain richness.</title>
        <authorList>
            <person name="Chen-Liaw A."/>
        </authorList>
    </citation>
    <scope>NUCLEOTIDE SEQUENCE</scope>
    <source>
        <strain evidence="2">RTP21484st1_B7_RTP21484_190118</strain>
    </source>
</reference>
<dbReference type="InterPro" id="IPR012675">
    <property type="entry name" value="Beta-grasp_dom_sf"/>
</dbReference>
<evidence type="ECO:0000313" key="2">
    <source>
        <dbReference type="EMBL" id="MDB9224747.1"/>
    </source>
</evidence>
<dbReference type="GeneID" id="61273874"/>
<accession>A0A1Y3YA47</accession>
<dbReference type="RefSeq" id="WP_013610959.1">
    <property type="nucleotide sequence ID" value="NZ_BAABYK010000001.1"/>
</dbReference>
<protein>
    <submittedName>
        <fullName evidence="5">Sulfur carrier protein ThiS</fullName>
    </submittedName>
</protein>
<dbReference type="Proteomes" id="UP001199750">
    <property type="component" value="Unassembled WGS sequence"/>
</dbReference>
<dbReference type="EMBL" id="JAQMRD010000031">
    <property type="protein sequence ID" value="MDB9224747.1"/>
    <property type="molecule type" value="Genomic_DNA"/>
</dbReference>
<dbReference type="OMA" id="KNEWQSY"/>
<gene>
    <name evidence="5" type="primary">thiS</name>
    <name evidence="4" type="ORF">DWW24_07550</name>
    <name evidence="3" type="ORF">DWW57_01040</name>
    <name evidence="5" type="ORF">DXA53_15880</name>
    <name evidence="1" type="ORF">L0P03_16000</name>
    <name evidence="2" type="ORF">PN645_17335</name>
</gene>
<sequence>MHIFINDVATECPENSTILQVLTQQDISPLNIAIALDNTVVPKAQWETTLVRDGSQLLIIKAVQGG</sequence>
<organism evidence="5 8">
    <name type="scientific">Odoribacter splanchnicus</name>
    <dbReference type="NCBI Taxonomy" id="28118"/>
    <lineage>
        <taxon>Bacteria</taxon>
        <taxon>Pseudomonadati</taxon>
        <taxon>Bacteroidota</taxon>
        <taxon>Bacteroidia</taxon>
        <taxon>Bacteroidales</taxon>
        <taxon>Odoribacteraceae</taxon>
        <taxon>Odoribacter</taxon>
    </lineage>
</organism>
<dbReference type="PANTHER" id="PTHR34472">
    <property type="entry name" value="SULFUR CARRIER PROTEIN THIS"/>
    <property type="match status" value="1"/>
</dbReference>
<dbReference type="EMBL" id="QSCO01000025">
    <property type="protein sequence ID" value="RGY04381.1"/>
    <property type="molecule type" value="Genomic_DNA"/>
</dbReference>
<dbReference type="AlphaFoldDB" id="A0A1Y3YA47"/>
<dbReference type="Gene3D" id="3.10.20.30">
    <property type="match status" value="1"/>
</dbReference>
<evidence type="ECO:0000313" key="8">
    <source>
        <dbReference type="Proteomes" id="UP000284434"/>
    </source>
</evidence>
<dbReference type="EMBL" id="JAKNDN010000034">
    <property type="protein sequence ID" value="MCG4961337.1"/>
    <property type="molecule type" value="Genomic_DNA"/>
</dbReference>
<dbReference type="Proteomes" id="UP000284434">
    <property type="component" value="Unassembled WGS sequence"/>
</dbReference>
<dbReference type="EMBL" id="QRYC01000001">
    <property type="protein sequence ID" value="RGU59013.1"/>
    <property type="molecule type" value="Genomic_DNA"/>
</dbReference>
<reference evidence="6 7" key="1">
    <citation type="submission" date="2018-08" db="EMBL/GenBank/DDBJ databases">
        <title>A genome reference for cultivated species of the human gut microbiota.</title>
        <authorList>
            <person name="Zou Y."/>
            <person name="Xue W."/>
            <person name="Luo G."/>
        </authorList>
    </citation>
    <scope>NUCLEOTIDE SEQUENCE [LARGE SCALE GENOMIC DNA]</scope>
    <source>
        <strain evidence="4 6">AF14-6AC</strain>
        <strain evidence="3 7">AF16-14</strain>
        <strain evidence="5 8">OF03-11</strain>
    </source>
</reference>
<dbReference type="CDD" id="cd00565">
    <property type="entry name" value="Ubl_ThiS"/>
    <property type="match status" value="1"/>
</dbReference>
<dbReference type="InterPro" id="IPR003749">
    <property type="entry name" value="ThiS/MoaD-like"/>
</dbReference>
<evidence type="ECO:0000313" key="3">
    <source>
        <dbReference type="EMBL" id="RGU59013.1"/>
    </source>
</evidence>
<dbReference type="InterPro" id="IPR010035">
    <property type="entry name" value="Thi_S"/>
</dbReference>
<reference evidence="1" key="2">
    <citation type="submission" date="2022-01" db="EMBL/GenBank/DDBJ databases">
        <title>Collection of gut derived symbiotic bacterial strains cultured from healthy donors.</title>
        <authorList>
            <person name="Lin H."/>
            <person name="Kohout C."/>
            <person name="Waligurski E."/>
            <person name="Pamer E.G."/>
        </authorList>
    </citation>
    <scope>NUCLEOTIDE SEQUENCE</scope>
    <source>
        <strain evidence="1">DFI.1.149</strain>
    </source>
</reference>
<dbReference type="EMBL" id="QRYW01000013">
    <property type="protein sequence ID" value="RGV27534.1"/>
    <property type="molecule type" value="Genomic_DNA"/>
</dbReference>
<evidence type="ECO:0000313" key="5">
    <source>
        <dbReference type="EMBL" id="RGY04381.1"/>
    </source>
</evidence>
<evidence type="ECO:0000313" key="6">
    <source>
        <dbReference type="Proteomes" id="UP000283426"/>
    </source>
</evidence>
<evidence type="ECO:0000313" key="7">
    <source>
        <dbReference type="Proteomes" id="UP000284243"/>
    </source>
</evidence>
<dbReference type="NCBIfam" id="TIGR01683">
    <property type="entry name" value="thiS"/>
    <property type="match status" value="1"/>
</dbReference>